<evidence type="ECO:0000256" key="7">
    <source>
        <dbReference type="ARBA" id="ARBA00023136"/>
    </source>
</evidence>
<proteinExistence type="inferred from homology"/>
<dbReference type="Pfam" id="PF11700">
    <property type="entry name" value="ATG22"/>
    <property type="match status" value="1"/>
</dbReference>
<evidence type="ECO:0000256" key="2">
    <source>
        <dbReference type="ARBA" id="ARBA00006978"/>
    </source>
</evidence>
<feature type="transmembrane region" description="Helical" evidence="8">
    <location>
        <begin position="417"/>
        <end position="436"/>
    </location>
</feature>
<sequence>MLTADLDTSPVPVAAGKRAFPGACTEDEHRTLPSTDSEGPVVTKRELIAYWLYINGNNGNGPQNYSATIFQGLATSAGYESAYGPSTRCISGSSTCVVPWAGGTKSVDSIVLLSNGISFAILTLIFITIGSVADYDNVSRWLLLGLTLICWAAQYSSLALGAPSSWKWAMALYMISFISYGATLMFYIAVFPRLARSTPRSRELREKYENGEIGHKEYEIEESMEKNRISNWATINNNIGYLCVSLVNLSVLLPLAGNPFVNNYTIILCSSYWVVIGIWWFIFQQPRPGPPVPKGTSMLTFGSKQIWMALRQCKRLPNTFTYILAFFFLADGVNTTQSLILIIQNEKFNFSFLMNTYSSIANGSASVLSCLALWYIQKHYKISAKTMLGITNIGTIMIPLWGMVGMMTTKFGLHNAWEFWACNVLLGVFQAPFYAFSQTIMAELVPPGYENMFFSLYGFSNVSSNVIGPLIVQGIIGIRKNKWDGFAFLFFICLIACLIIAFRVDVQKGKSDAIAWAEARLVPNHVWDDTKSSKDKVMQSGQLNNEKPLVDYKPTVFGRRGRSDG</sequence>
<keyword evidence="8" id="KW-0926">Vacuole</keyword>
<comment type="function">
    <text evidence="8">Vacuolar effluxer which mediate the efflux of amino acids resulting from autophagic degradation. The release of autophagic amino acids allows the maintenance of protein synthesis and viability during nitrogen starvation.</text>
</comment>
<dbReference type="AlphaFoldDB" id="A0A067MZB6"/>
<dbReference type="GO" id="GO:0005774">
    <property type="term" value="C:vacuolar membrane"/>
    <property type="evidence" value="ECO:0007669"/>
    <property type="project" value="UniProtKB-SubCell"/>
</dbReference>
<keyword evidence="7 8" id="KW-0472">Membrane</keyword>
<dbReference type="InterPro" id="IPR024671">
    <property type="entry name" value="Atg22-like"/>
</dbReference>
<feature type="transmembrane region" description="Helical" evidence="8">
    <location>
        <begin position="238"/>
        <end position="257"/>
    </location>
</feature>
<keyword evidence="11" id="KW-1185">Reference proteome</keyword>
<feature type="transmembrane region" description="Helical" evidence="8">
    <location>
        <begin position="388"/>
        <end position="405"/>
    </location>
</feature>
<feature type="transmembrane region" description="Helical" evidence="8">
    <location>
        <begin position="485"/>
        <end position="504"/>
    </location>
</feature>
<dbReference type="PANTHER" id="PTHR23519">
    <property type="entry name" value="AUTOPHAGY-RELATED PROTEIN 22"/>
    <property type="match status" value="1"/>
</dbReference>
<dbReference type="STRING" id="930990.A0A067MZB6"/>
<evidence type="ECO:0000313" key="10">
    <source>
        <dbReference type="EMBL" id="KDQ17237.1"/>
    </source>
</evidence>
<feature type="transmembrane region" description="Helical" evidence="8">
    <location>
        <begin position="141"/>
        <end position="162"/>
    </location>
</feature>
<reference evidence="11" key="1">
    <citation type="journal article" date="2014" name="Proc. Natl. Acad. Sci. U.S.A.">
        <title>Extensive sampling of basidiomycete genomes demonstrates inadequacy of the white-rot/brown-rot paradigm for wood decay fungi.</title>
        <authorList>
            <person name="Riley R."/>
            <person name="Salamov A.A."/>
            <person name="Brown D.W."/>
            <person name="Nagy L.G."/>
            <person name="Floudas D."/>
            <person name="Held B.W."/>
            <person name="Levasseur A."/>
            <person name="Lombard V."/>
            <person name="Morin E."/>
            <person name="Otillar R."/>
            <person name="Lindquist E.A."/>
            <person name="Sun H."/>
            <person name="LaButti K.M."/>
            <person name="Schmutz J."/>
            <person name="Jabbour D."/>
            <person name="Luo H."/>
            <person name="Baker S.E."/>
            <person name="Pisabarro A.G."/>
            <person name="Walton J.D."/>
            <person name="Blanchette R.A."/>
            <person name="Henrissat B."/>
            <person name="Martin F."/>
            <person name="Cullen D."/>
            <person name="Hibbett D.S."/>
            <person name="Grigoriev I.V."/>
        </authorList>
    </citation>
    <scope>NUCLEOTIDE SEQUENCE [LARGE SCALE GENOMIC DNA]</scope>
    <source>
        <strain evidence="11">FD-172 SS1</strain>
    </source>
</reference>
<feature type="transmembrane region" description="Helical" evidence="8">
    <location>
        <begin position="110"/>
        <end position="129"/>
    </location>
</feature>
<feature type="region of interest" description="Disordered" evidence="9">
    <location>
        <begin position="1"/>
        <end position="20"/>
    </location>
</feature>
<dbReference type="PANTHER" id="PTHR23519:SF4">
    <property type="entry name" value="AUTOPHAGY-RELATED PROTEIN"/>
    <property type="match status" value="1"/>
</dbReference>
<dbReference type="InterPro" id="IPR050495">
    <property type="entry name" value="ATG22/LtaA_families"/>
</dbReference>
<accession>A0A067MZB6</accession>
<comment type="similarity">
    <text evidence="2 8">Belongs to the ATG22 family.</text>
</comment>
<dbReference type="OrthoDB" id="42657at2759"/>
<dbReference type="EMBL" id="KL198024">
    <property type="protein sequence ID" value="KDQ17237.1"/>
    <property type="molecule type" value="Genomic_DNA"/>
</dbReference>
<keyword evidence="4 8" id="KW-0812">Transmembrane</keyword>
<dbReference type="SUPFAM" id="SSF103473">
    <property type="entry name" value="MFS general substrate transporter"/>
    <property type="match status" value="1"/>
</dbReference>
<feature type="transmembrane region" description="Helical" evidence="8">
    <location>
        <begin position="263"/>
        <end position="283"/>
    </location>
</feature>
<dbReference type="HOGENOM" id="CLU_017518_2_1_1"/>
<gene>
    <name evidence="10" type="ORF">BOTBODRAFT_30053</name>
</gene>
<evidence type="ECO:0000256" key="9">
    <source>
        <dbReference type="SAM" id="MobiDB-lite"/>
    </source>
</evidence>
<dbReference type="InParanoid" id="A0A067MZB6"/>
<evidence type="ECO:0000256" key="8">
    <source>
        <dbReference type="RuleBase" id="RU363073"/>
    </source>
</evidence>
<name>A0A067MZB6_BOTB1</name>
<dbReference type="GO" id="GO:0006865">
    <property type="term" value="P:amino acid transport"/>
    <property type="evidence" value="ECO:0007669"/>
    <property type="project" value="UniProtKB-KW"/>
</dbReference>
<evidence type="ECO:0000256" key="3">
    <source>
        <dbReference type="ARBA" id="ARBA00022448"/>
    </source>
</evidence>
<evidence type="ECO:0000256" key="1">
    <source>
        <dbReference type="ARBA" id="ARBA00004128"/>
    </source>
</evidence>
<keyword evidence="6 8" id="KW-0072">Autophagy</keyword>
<feature type="transmembrane region" description="Helical" evidence="8">
    <location>
        <begin position="456"/>
        <end position="479"/>
    </location>
</feature>
<evidence type="ECO:0000313" key="11">
    <source>
        <dbReference type="Proteomes" id="UP000027195"/>
    </source>
</evidence>
<keyword evidence="3 8" id="KW-0813">Transport</keyword>
<dbReference type="Gene3D" id="1.20.1250.20">
    <property type="entry name" value="MFS general substrate transporter like domains"/>
    <property type="match status" value="1"/>
</dbReference>
<keyword evidence="5 8" id="KW-1133">Transmembrane helix</keyword>
<comment type="subcellular location">
    <subcellularLocation>
        <location evidence="1 8">Vacuole membrane</location>
        <topology evidence="1 8">Multi-pass membrane protein</topology>
    </subcellularLocation>
</comment>
<dbReference type="GO" id="GO:0006914">
    <property type="term" value="P:autophagy"/>
    <property type="evidence" value="ECO:0007669"/>
    <property type="project" value="UniProtKB-KW"/>
</dbReference>
<evidence type="ECO:0000256" key="6">
    <source>
        <dbReference type="ARBA" id="ARBA00023006"/>
    </source>
</evidence>
<feature type="transmembrane region" description="Helical" evidence="8">
    <location>
        <begin position="356"/>
        <end position="376"/>
    </location>
</feature>
<protein>
    <recommendedName>
        <fullName evidence="8">Autophagy-related protein</fullName>
    </recommendedName>
</protein>
<evidence type="ECO:0000256" key="4">
    <source>
        <dbReference type="ARBA" id="ARBA00022692"/>
    </source>
</evidence>
<organism evidence="10 11">
    <name type="scientific">Botryobasidium botryosum (strain FD-172 SS1)</name>
    <dbReference type="NCBI Taxonomy" id="930990"/>
    <lineage>
        <taxon>Eukaryota</taxon>
        <taxon>Fungi</taxon>
        <taxon>Dikarya</taxon>
        <taxon>Basidiomycota</taxon>
        <taxon>Agaricomycotina</taxon>
        <taxon>Agaricomycetes</taxon>
        <taxon>Cantharellales</taxon>
        <taxon>Botryobasidiaceae</taxon>
        <taxon>Botryobasidium</taxon>
    </lineage>
</organism>
<dbReference type="InterPro" id="IPR036259">
    <property type="entry name" value="MFS_trans_sf"/>
</dbReference>
<feature type="transmembrane region" description="Helical" evidence="8">
    <location>
        <begin position="168"/>
        <end position="190"/>
    </location>
</feature>
<keyword evidence="8" id="KW-0029">Amino-acid transport</keyword>
<feature type="transmembrane region" description="Helical" evidence="8">
    <location>
        <begin position="320"/>
        <end position="344"/>
    </location>
</feature>
<evidence type="ECO:0000256" key="5">
    <source>
        <dbReference type="ARBA" id="ARBA00022989"/>
    </source>
</evidence>
<dbReference type="Proteomes" id="UP000027195">
    <property type="component" value="Unassembled WGS sequence"/>
</dbReference>